<protein>
    <recommendedName>
        <fullName evidence="5">Large ribosomal subunit protein bL25</fullName>
    </recommendedName>
    <alternativeName>
        <fullName evidence="5">General stress protein CTC</fullName>
    </alternativeName>
</protein>
<dbReference type="InterPro" id="IPR020056">
    <property type="entry name" value="Rbsml_bL25/Gln-tRNA_synth_N"/>
</dbReference>
<dbReference type="PANTHER" id="PTHR33284:SF1">
    <property type="entry name" value="RIBOSOMAL PROTEIN L25_GLN-TRNA SYNTHETASE, ANTI-CODON-BINDING DOMAIN-CONTAINING PROTEIN"/>
    <property type="match status" value="1"/>
</dbReference>
<dbReference type="InterPro" id="IPR020930">
    <property type="entry name" value="Ribosomal_uL5_bac-type"/>
</dbReference>
<accession>A0A7Y0E3E3</accession>
<dbReference type="CDD" id="cd00495">
    <property type="entry name" value="Ribosomal_L25_TL5_CTC"/>
    <property type="match status" value="1"/>
</dbReference>
<dbReference type="NCBIfam" id="TIGR00731">
    <property type="entry name" value="bL25_bact_ctc"/>
    <property type="match status" value="1"/>
</dbReference>
<comment type="similarity">
    <text evidence="5">Belongs to the bacterial ribosomal protein bL25 family. CTC subfamily.</text>
</comment>
<dbReference type="GO" id="GO:0008097">
    <property type="term" value="F:5S rRNA binding"/>
    <property type="evidence" value="ECO:0007669"/>
    <property type="project" value="InterPro"/>
</dbReference>
<feature type="compositionally biased region" description="Acidic residues" evidence="6">
    <location>
        <begin position="194"/>
        <end position="213"/>
    </location>
</feature>
<feature type="region of interest" description="Disordered" evidence="6">
    <location>
        <begin position="189"/>
        <end position="213"/>
    </location>
</feature>
<dbReference type="EMBL" id="JABBNT010000004">
    <property type="protein sequence ID" value="NMM45751.1"/>
    <property type="molecule type" value="Genomic_DNA"/>
</dbReference>
<evidence type="ECO:0000259" key="8">
    <source>
        <dbReference type="Pfam" id="PF14693"/>
    </source>
</evidence>
<keyword evidence="1 5" id="KW-0699">rRNA-binding</keyword>
<organism evidence="9 10">
    <name type="scientific">Pacificispira spongiicola</name>
    <dbReference type="NCBI Taxonomy" id="2729598"/>
    <lineage>
        <taxon>Bacteria</taxon>
        <taxon>Pseudomonadati</taxon>
        <taxon>Pseudomonadota</taxon>
        <taxon>Alphaproteobacteria</taxon>
        <taxon>Rhodospirillales</taxon>
        <taxon>Rhodospirillaceae</taxon>
        <taxon>Pacificispira</taxon>
    </lineage>
</organism>
<comment type="caution">
    <text evidence="9">The sequence shown here is derived from an EMBL/GenBank/DDBJ whole genome shotgun (WGS) entry which is preliminary data.</text>
</comment>
<evidence type="ECO:0000313" key="9">
    <source>
        <dbReference type="EMBL" id="NMM45751.1"/>
    </source>
</evidence>
<dbReference type="NCBIfam" id="NF004128">
    <property type="entry name" value="PRK05618.1-2"/>
    <property type="match status" value="1"/>
</dbReference>
<evidence type="ECO:0000256" key="4">
    <source>
        <dbReference type="ARBA" id="ARBA00023274"/>
    </source>
</evidence>
<dbReference type="Gene3D" id="2.40.240.10">
    <property type="entry name" value="Ribosomal Protein L25, Chain P"/>
    <property type="match status" value="1"/>
</dbReference>
<dbReference type="PANTHER" id="PTHR33284">
    <property type="entry name" value="RIBOSOMAL PROTEIN L25/GLN-TRNA SYNTHETASE, ANTI-CODON-BINDING DOMAIN-CONTAINING PROTEIN"/>
    <property type="match status" value="1"/>
</dbReference>
<dbReference type="InterPro" id="IPR029751">
    <property type="entry name" value="Ribosomal_L25_dom"/>
</dbReference>
<evidence type="ECO:0000259" key="7">
    <source>
        <dbReference type="Pfam" id="PF01386"/>
    </source>
</evidence>
<dbReference type="InterPro" id="IPR020057">
    <property type="entry name" value="Ribosomal_bL25_b-dom"/>
</dbReference>
<reference evidence="9 10" key="1">
    <citation type="submission" date="2020-04" db="EMBL/GenBank/DDBJ databases">
        <title>Rhodospirillaceae bacterium KN72 isolated from deep sea.</title>
        <authorList>
            <person name="Zhang D.-C."/>
        </authorList>
    </citation>
    <scope>NUCLEOTIDE SEQUENCE [LARGE SCALE GENOMIC DNA]</scope>
    <source>
        <strain evidence="9 10">KN72</strain>
    </source>
</reference>
<evidence type="ECO:0000256" key="1">
    <source>
        <dbReference type="ARBA" id="ARBA00022730"/>
    </source>
</evidence>
<keyword evidence="2 5" id="KW-0694">RNA-binding</keyword>
<name>A0A7Y0E3E3_9PROT</name>
<dbReference type="RefSeq" id="WP_169626134.1">
    <property type="nucleotide sequence ID" value="NZ_JABBNT010000004.1"/>
</dbReference>
<dbReference type="NCBIfam" id="NF004612">
    <property type="entry name" value="PRK05943.1"/>
    <property type="match status" value="1"/>
</dbReference>
<keyword evidence="10" id="KW-1185">Reference proteome</keyword>
<evidence type="ECO:0000256" key="3">
    <source>
        <dbReference type="ARBA" id="ARBA00022980"/>
    </source>
</evidence>
<sequence>MAEEAIFHAKTRDRAGKGAARAVRREGLVPGVVYGDHKDPQTIAVDPRVIMKQLEQGVLFNTIYTIEVDGGQNEKALPRDVQFHPVTDAPLHIDFMRLTKGSKVHVMVPVHFLNEDKCEALKQGGILAVTRDEVELVAPADAIPHEVVCDLTGLSIGDTIRISMVQLPEGVTPAITDRDFVVANIASPVVSEAADSDEDDADGEAEDEGDGEE</sequence>
<dbReference type="AlphaFoldDB" id="A0A7Y0E3E3"/>
<dbReference type="GO" id="GO:0022625">
    <property type="term" value="C:cytosolic large ribosomal subunit"/>
    <property type="evidence" value="ECO:0007669"/>
    <property type="project" value="TreeGrafter"/>
</dbReference>
<dbReference type="Proteomes" id="UP000539372">
    <property type="component" value="Unassembled WGS sequence"/>
</dbReference>
<evidence type="ECO:0000256" key="2">
    <source>
        <dbReference type="ARBA" id="ARBA00022884"/>
    </source>
</evidence>
<dbReference type="HAMAP" id="MF_01334">
    <property type="entry name" value="Ribosomal_bL25_CTC"/>
    <property type="match status" value="1"/>
</dbReference>
<comment type="subunit">
    <text evidence="5">Part of the 50S ribosomal subunit; part of the 5S rRNA/L5/L18/L25 subcomplex. Contacts the 5S rRNA. Binds to the 5S rRNA independently of L5 and L18.</text>
</comment>
<comment type="function">
    <text evidence="5">This is one of the proteins that binds to the 5S RNA in the ribosome where it forms part of the central protuberance.</text>
</comment>
<proteinExistence type="inferred from homology"/>
<gene>
    <name evidence="5" type="primary">rplY</name>
    <name evidence="5" type="synonym">ctc</name>
    <name evidence="9" type="ORF">HH303_14740</name>
</gene>
<dbReference type="InterPro" id="IPR037121">
    <property type="entry name" value="Ribosomal_bL25_C"/>
</dbReference>
<keyword evidence="3 5" id="KW-0689">Ribosomal protein</keyword>
<dbReference type="InterPro" id="IPR001021">
    <property type="entry name" value="Ribosomal_bL25_long"/>
</dbReference>
<dbReference type="SUPFAM" id="SSF50715">
    <property type="entry name" value="Ribosomal protein L25-like"/>
    <property type="match status" value="1"/>
</dbReference>
<dbReference type="GO" id="GO:0006412">
    <property type="term" value="P:translation"/>
    <property type="evidence" value="ECO:0007669"/>
    <property type="project" value="UniProtKB-UniRule"/>
</dbReference>
<dbReference type="Pfam" id="PF01386">
    <property type="entry name" value="Ribosomal_L25p"/>
    <property type="match status" value="1"/>
</dbReference>
<evidence type="ECO:0000313" key="10">
    <source>
        <dbReference type="Proteomes" id="UP000539372"/>
    </source>
</evidence>
<dbReference type="InterPro" id="IPR011035">
    <property type="entry name" value="Ribosomal_bL25/Gln-tRNA_synth"/>
</dbReference>
<dbReference type="GO" id="GO:0003735">
    <property type="term" value="F:structural constituent of ribosome"/>
    <property type="evidence" value="ECO:0007669"/>
    <property type="project" value="InterPro"/>
</dbReference>
<feature type="domain" description="Large ribosomal subunit protein bL25 L25" evidence="7">
    <location>
        <begin position="9"/>
        <end position="95"/>
    </location>
</feature>
<dbReference type="Pfam" id="PF14693">
    <property type="entry name" value="Ribosomal_TL5_C"/>
    <property type="match status" value="1"/>
</dbReference>
<keyword evidence="4 5" id="KW-0687">Ribonucleoprotein</keyword>
<evidence type="ECO:0000256" key="5">
    <source>
        <dbReference type="HAMAP-Rule" id="MF_01334"/>
    </source>
</evidence>
<evidence type="ECO:0000256" key="6">
    <source>
        <dbReference type="SAM" id="MobiDB-lite"/>
    </source>
</evidence>
<dbReference type="Gene3D" id="2.170.120.20">
    <property type="entry name" value="Ribosomal protein L25, beta domain"/>
    <property type="match status" value="1"/>
</dbReference>
<feature type="domain" description="Large ribosomal subunit protein bL25 beta" evidence="8">
    <location>
        <begin position="103"/>
        <end position="188"/>
    </location>
</feature>